<sequence>MCRPPWKTRPVVAVSACEQMNERRYVDPLMSPDVGVFSEPVNVEDWAGRWSDVYQQEELSTGGDGLSLLMAGDLQLFQSDDGLEDYPSDPLREVDPRANPGRMETSPALLRLRSHQIETSAVTQASGGTRCCRRKTERYCNQFDG</sequence>
<evidence type="ECO:0000256" key="1">
    <source>
        <dbReference type="SAM" id="MobiDB-lite"/>
    </source>
</evidence>
<name>A0A2N5V9G2_9BASI</name>
<gene>
    <name evidence="2" type="ORF">PCANC_14368</name>
</gene>
<dbReference type="AlphaFoldDB" id="A0A2N5V9G2"/>
<dbReference type="EMBL" id="PGCJ01000117">
    <property type="protein sequence ID" value="PLW46640.1"/>
    <property type="molecule type" value="Genomic_DNA"/>
</dbReference>
<organism evidence="2 3">
    <name type="scientific">Puccinia coronata f. sp. avenae</name>
    <dbReference type="NCBI Taxonomy" id="200324"/>
    <lineage>
        <taxon>Eukaryota</taxon>
        <taxon>Fungi</taxon>
        <taxon>Dikarya</taxon>
        <taxon>Basidiomycota</taxon>
        <taxon>Pucciniomycotina</taxon>
        <taxon>Pucciniomycetes</taxon>
        <taxon>Pucciniales</taxon>
        <taxon>Pucciniaceae</taxon>
        <taxon>Puccinia</taxon>
    </lineage>
</organism>
<evidence type="ECO:0000313" key="3">
    <source>
        <dbReference type="Proteomes" id="UP000235388"/>
    </source>
</evidence>
<comment type="caution">
    <text evidence="2">The sequence shown here is derived from an EMBL/GenBank/DDBJ whole genome shotgun (WGS) entry which is preliminary data.</text>
</comment>
<reference evidence="2 3" key="1">
    <citation type="submission" date="2017-11" db="EMBL/GenBank/DDBJ databases">
        <title>De novo assembly and phasing of dikaryotic genomes from two isolates of Puccinia coronata f. sp. avenae, the causal agent of oat crown rust.</title>
        <authorList>
            <person name="Miller M.E."/>
            <person name="Zhang Y."/>
            <person name="Omidvar V."/>
            <person name="Sperschneider J."/>
            <person name="Schwessinger B."/>
            <person name="Raley C."/>
            <person name="Palmer J.M."/>
            <person name="Garnica D."/>
            <person name="Upadhyaya N."/>
            <person name="Rathjen J."/>
            <person name="Taylor J.M."/>
            <person name="Park R.F."/>
            <person name="Dodds P.N."/>
            <person name="Hirsch C.D."/>
            <person name="Kianian S.F."/>
            <person name="Figueroa M."/>
        </authorList>
    </citation>
    <scope>NUCLEOTIDE SEQUENCE [LARGE SCALE GENOMIC DNA]</scope>
    <source>
        <strain evidence="2">12NC29</strain>
    </source>
</reference>
<accession>A0A2N5V9G2</accession>
<protein>
    <submittedName>
        <fullName evidence="2">Uncharacterized protein</fullName>
    </submittedName>
</protein>
<dbReference type="Proteomes" id="UP000235388">
    <property type="component" value="Unassembled WGS sequence"/>
</dbReference>
<feature type="region of interest" description="Disordered" evidence="1">
    <location>
        <begin position="80"/>
        <end position="104"/>
    </location>
</feature>
<keyword evidence="3" id="KW-1185">Reference proteome</keyword>
<proteinExistence type="predicted"/>
<evidence type="ECO:0000313" key="2">
    <source>
        <dbReference type="EMBL" id="PLW46640.1"/>
    </source>
</evidence>